<dbReference type="InterPro" id="IPR007493">
    <property type="entry name" value="DUF538"/>
</dbReference>
<dbReference type="InterPro" id="IPR036758">
    <property type="entry name" value="At5g01610-like"/>
</dbReference>
<accession>A0ABU6UD36</accession>
<evidence type="ECO:0000256" key="1">
    <source>
        <dbReference type="ARBA" id="ARBA00004477"/>
    </source>
</evidence>
<dbReference type="EMBL" id="JASCZI010120929">
    <property type="protein sequence ID" value="MED6157783.1"/>
    <property type="molecule type" value="Genomic_DNA"/>
</dbReference>
<sequence>MDQILNKVGSYWFNRKANKQLDSVGDDINSLSDSIGGGTRWLVNKIKGKMQKPLTELLKEYDLPIGIFPRDATNYEFNEETRKLVVYIPQVCEVGYKDSSVLRFTTTVTCYLEKGKLADIEGMKTKVLIWTKVTAISSEGSKLHFTAGMKKTRSREAYEATACRAVSKTRSQSEMMELDSKIMRTTKPGVKRLIITLTVLFSFILWFTLLWKSIEIYRSPIPFRGIQALSSQLDSEPLHFHCQFQAMFVGFNFTDSNDVASAIINKISQLNPNSSQCGNCGGYEVSVVIDSGSGCLRTENSKARCPFKCGEEVDFLGGKFSDEDVDELLRCCLGKVDGRGNVYSVVVVNVGDKEAEVRAVVGKYRHAWILGRVSEEEALLRVAEIFARVFMNGGSEANSIRTEFMPVGADGRIVLSFSLLNAEPRDWIYDWNFREIDETLLQPVIQSLQPIANITVESQVLYHTQKSSFSYWDEVLGSHIFTTKDLPFFVNSNEWHLDTSVAAAGRSKVLQLVVYIPSAKECPLRLVLPNGDLSNTNGFISPMWGGVVVWNPQSCKKYLESKDPVRRMIPTQDLQKLFEILMGQLRQLFGSWMFCHEIMYALIFILVRQHLDLFPDWYLSSYQLSLLTSIWLVFAVSFSNFNSMQVQSLPRMIITDEIGKKVMFSLEAAKFALSNASAGIYDASAASSRQARSLAEDSFFHPSIMSVRYYPYLHYLVMYTAFFVTRIAFNAPVILTVLREWKRYKQEYMKFVAWKAKAKVT</sequence>
<evidence type="ECO:0000256" key="7">
    <source>
        <dbReference type="ARBA" id="ARBA00022989"/>
    </source>
</evidence>
<evidence type="ECO:0000256" key="8">
    <source>
        <dbReference type="ARBA" id="ARBA00023136"/>
    </source>
</evidence>
<dbReference type="Gene3D" id="2.30.240.10">
    <property type="entry name" value="At5g01610-like"/>
    <property type="match status" value="1"/>
</dbReference>
<keyword evidence="6" id="KW-0256">Endoplasmic reticulum</keyword>
<comment type="similarity">
    <text evidence="3">Belongs to the PIGS family.</text>
</comment>
<feature type="transmembrane region" description="Helical" evidence="10">
    <location>
        <begin position="619"/>
        <end position="641"/>
    </location>
</feature>
<comment type="caution">
    <text evidence="11">The sequence shown here is derived from an EMBL/GenBank/DDBJ whole genome shotgun (WGS) entry which is preliminary data.</text>
</comment>
<dbReference type="Pfam" id="PF04398">
    <property type="entry name" value="DUF538"/>
    <property type="match status" value="1"/>
</dbReference>
<reference evidence="11 12" key="1">
    <citation type="journal article" date="2023" name="Plants (Basel)">
        <title>Bridging the Gap: Combining Genomics and Transcriptomics Approaches to Understand Stylosanthes scabra, an Orphan Legume from the Brazilian Caatinga.</title>
        <authorList>
            <person name="Ferreira-Neto J.R.C."/>
            <person name="da Silva M.D."/>
            <person name="Binneck E."/>
            <person name="de Melo N.F."/>
            <person name="da Silva R.H."/>
            <person name="de Melo A.L.T.M."/>
            <person name="Pandolfi V."/>
            <person name="Bustamante F.O."/>
            <person name="Brasileiro-Vidal A.C."/>
            <person name="Benko-Iseppon A.M."/>
        </authorList>
    </citation>
    <scope>NUCLEOTIDE SEQUENCE [LARGE SCALE GENOMIC DNA]</scope>
    <source>
        <tissue evidence="11">Leaves</tissue>
    </source>
</reference>
<evidence type="ECO:0000256" key="9">
    <source>
        <dbReference type="ARBA" id="ARBA00023180"/>
    </source>
</evidence>
<keyword evidence="7 10" id="KW-1133">Transmembrane helix</keyword>
<name>A0ABU6UD36_9FABA</name>
<evidence type="ECO:0000256" key="3">
    <source>
        <dbReference type="ARBA" id="ARBA00005316"/>
    </source>
</evidence>
<keyword evidence="8 10" id="KW-0472">Membrane</keyword>
<keyword evidence="9" id="KW-0325">Glycoprotein</keyword>
<dbReference type="Pfam" id="PF10510">
    <property type="entry name" value="PIG-S"/>
    <property type="match status" value="1"/>
</dbReference>
<dbReference type="Proteomes" id="UP001341840">
    <property type="component" value="Unassembled WGS sequence"/>
</dbReference>
<feature type="transmembrane region" description="Helical" evidence="10">
    <location>
        <begin position="193"/>
        <end position="211"/>
    </location>
</feature>
<dbReference type="PANTHER" id="PTHR21072:SF13">
    <property type="entry name" value="GPI TRANSAMIDASE COMPONENT PIG-S"/>
    <property type="match status" value="1"/>
</dbReference>
<feature type="transmembrane region" description="Helical" evidence="10">
    <location>
        <begin position="712"/>
        <end position="738"/>
    </location>
</feature>
<dbReference type="PANTHER" id="PTHR21072">
    <property type="entry name" value="GPI TRANSAMIDASE COMPONENT PIG-S"/>
    <property type="match status" value="1"/>
</dbReference>
<evidence type="ECO:0000256" key="10">
    <source>
        <dbReference type="SAM" id="Phobius"/>
    </source>
</evidence>
<evidence type="ECO:0000313" key="11">
    <source>
        <dbReference type="EMBL" id="MED6157783.1"/>
    </source>
</evidence>
<comment type="pathway">
    <text evidence="2">Glycolipid biosynthesis; glycosylphosphatidylinositol-anchor biosynthesis.</text>
</comment>
<proteinExistence type="inferred from homology"/>
<dbReference type="SUPFAM" id="SSF141562">
    <property type="entry name" value="At5g01610-like"/>
    <property type="match status" value="1"/>
</dbReference>
<keyword evidence="12" id="KW-1185">Reference proteome</keyword>
<evidence type="ECO:0000256" key="2">
    <source>
        <dbReference type="ARBA" id="ARBA00004687"/>
    </source>
</evidence>
<evidence type="ECO:0000313" key="12">
    <source>
        <dbReference type="Proteomes" id="UP001341840"/>
    </source>
</evidence>
<dbReference type="InterPro" id="IPR019540">
    <property type="entry name" value="PtdIno-glycan_biosynth_class_S"/>
</dbReference>
<gene>
    <name evidence="11" type="ORF">PIB30_026595</name>
</gene>
<evidence type="ECO:0000256" key="4">
    <source>
        <dbReference type="ARBA" id="ARBA00022502"/>
    </source>
</evidence>
<organism evidence="11 12">
    <name type="scientific">Stylosanthes scabra</name>
    <dbReference type="NCBI Taxonomy" id="79078"/>
    <lineage>
        <taxon>Eukaryota</taxon>
        <taxon>Viridiplantae</taxon>
        <taxon>Streptophyta</taxon>
        <taxon>Embryophyta</taxon>
        <taxon>Tracheophyta</taxon>
        <taxon>Spermatophyta</taxon>
        <taxon>Magnoliopsida</taxon>
        <taxon>eudicotyledons</taxon>
        <taxon>Gunneridae</taxon>
        <taxon>Pentapetalae</taxon>
        <taxon>rosids</taxon>
        <taxon>fabids</taxon>
        <taxon>Fabales</taxon>
        <taxon>Fabaceae</taxon>
        <taxon>Papilionoideae</taxon>
        <taxon>50 kb inversion clade</taxon>
        <taxon>dalbergioids sensu lato</taxon>
        <taxon>Dalbergieae</taxon>
        <taxon>Pterocarpus clade</taxon>
        <taxon>Stylosanthes</taxon>
    </lineage>
</organism>
<evidence type="ECO:0000256" key="5">
    <source>
        <dbReference type="ARBA" id="ARBA00022692"/>
    </source>
</evidence>
<keyword evidence="5 10" id="KW-0812">Transmembrane</keyword>
<keyword evidence="4" id="KW-0337">GPI-anchor biosynthesis</keyword>
<comment type="subcellular location">
    <subcellularLocation>
        <location evidence="1">Endoplasmic reticulum membrane</location>
        <topology evidence="1">Multi-pass membrane protein</topology>
    </subcellularLocation>
</comment>
<feature type="transmembrane region" description="Helical" evidence="10">
    <location>
        <begin position="589"/>
        <end position="607"/>
    </location>
</feature>
<protein>
    <submittedName>
        <fullName evidence="11">Uncharacterized protein</fullName>
    </submittedName>
</protein>
<evidence type="ECO:0000256" key="6">
    <source>
        <dbReference type="ARBA" id="ARBA00022824"/>
    </source>
</evidence>